<evidence type="ECO:0000313" key="10">
    <source>
        <dbReference type="Proteomes" id="UP000584931"/>
    </source>
</evidence>
<evidence type="ECO:0000256" key="3">
    <source>
        <dbReference type="ARBA" id="ARBA00022475"/>
    </source>
</evidence>
<protein>
    <submittedName>
        <fullName evidence="9">MFS family permease</fullName>
    </submittedName>
</protein>
<feature type="transmembrane region" description="Helical" evidence="7">
    <location>
        <begin position="41"/>
        <end position="61"/>
    </location>
</feature>
<keyword evidence="6 7" id="KW-0472">Membrane</keyword>
<evidence type="ECO:0000256" key="4">
    <source>
        <dbReference type="ARBA" id="ARBA00022692"/>
    </source>
</evidence>
<evidence type="ECO:0000256" key="6">
    <source>
        <dbReference type="ARBA" id="ARBA00023136"/>
    </source>
</evidence>
<dbReference type="InterPro" id="IPR036259">
    <property type="entry name" value="MFS_trans_sf"/>
</dbReference>
<dbReference type="PROSITE" id="PS50850">
    <property type="entry name" value="MFS"/>
    <property type="match status" value="1"/>
</dbReference>
<dbReference type="InterPro" id="IPR011701">
    <property type="entry name" value="MFS"/>
</dbReference>
<proteinExistence type="predicted"/>
<evidence type="ECO:0000256" key="2">
    <source>
        <dbReference type="ARBA" id="ARBA00022448"/>
    </source>
</evidence>
<keyword evidence="3" id="KW-1003">Cell membrane</keyword>
<accession>A0A7Y9XCN7</accession>
<dbReference type="InterPro" id="IPR020846">
    <property type="entry name" value="MFS_dom"/>
</dbReference>
<dbReference type="GO" id="GO:0022857">
    <property type="term" value="F:transmembrane transporter activity"/>
    <property type="evidence" value="ECO:0007669"/>
    <property type="project" value="InterPro"/>
</dbReference>
<evidence type="ECO:0000256" key="5">
    <source>
        <dbReference type="ARBA" id="ARBA00022989"/>
    </source>
</evidence>
<keyword evidence="2" id="KW-0813">Transport</keyword>
<dbReference type="EMBL" id="JACCHL010000001">
    <property type="protein sequence ID" value="NYH53174.1"/>
    <property type="molecule type" value="Genomic_DNA"/>
</dbReference>
<keyword evidence="5 7" id="KW-1133">Transmembrane helix</keyword>
<dbReference type="Pfam" id="PF07690">
    <property type="entry name" value="MFS_1"/>
    <property type="match status" value="1"/>
</dbReference>
<keyword evidence="4 7" id="KW-0812">Transmembrane</keyword>
<reference evidence="9 10" key="1">
    <citation type="submission" date="2020-07" db="EMBL/GenBank/DDBJ databases">
        <title>Sequencing the genomes of 1000 actinobacteria strains.</title>
        <authorList>
            <person name="Klenk H.-P."/>
        </authorList>
    </citation>
    <scope>NUCLEOTIDE SEQUENCE [LARGE SCALE GENOMIC DNA]</scope>
    <source>
        <strain evidence="9 10">DSM 45278</strain>
    </source>
</reference>
<evidence type="ECO:0000259" key="8">
    <source>
        <dbReference type="PROSITE" id="PS50850"/>
    </source>
</evidence>
<dbReference type="Proteomes" id="UP000584931">
    <property type="component" value="Unassembled WGS sequence"/>
</dbReference>
<dbReference type="PANTHER" id="PTHR42718:SF46">
    <property type="entry name" value="BLR6921 PROTEIN"/>
    <property type="match status" value="1"/>
</dbReference>
<dbReference type="Gene3D" id="1.20.1720.10">
    <property type="entry name" value="Multidrug resistance protein D"/>
    <property type="match status" value="1"/>
</dbReference>
<name>A0A7Y9XCN7_9ACTN</name>
<organism evidence="9 10">
    <name type="scientific">Nocardiopsis sinuspersici</name>
    <dbReference type="NCBI Taxonomy" id="501010"/>
    <lineage>
        <taxon>Bacteria</taxon>
        <taxon>Bacillati</taxon>
        <taxon>Actinomycetota</taxon>
        <taxon>Actinomycetes</taxon>
        <taxon>Streptosporangiales</taxon>
        <taxon>Nocardiopsidaceae</taxon>
        <taxon>Nocardiopsis</taxon>
    </lineage>
</organism>
<evidence type="ECO:0000313" key="9">
    <source>
        <dbReference type="EMBL" id="NYH53174.1"/>
    </source>
</evidence>
<dbReference type="AlphaFoldDB" id="A0A7Y9XCN7"/>
<feature type="domain" description="Major facilitator superfamily (MFS) profile" evidence="8">
    <location>
        <begin position="1"/>
        <end position="152"/>
    </location>
</feature>
<dbReference type="GO" id="GO:0005886">
    <property type="term" value="C:plasma membrane"/>
    <property type="evidence" value="ECO:0007669"/>
    <property type="project" value="UniProtKB-SubCell"/>
</dbReference>
<comment type="caution">
    <text evidence="9">The sequence shown here is derived from an EMBL/GenBank/DDBJ whole genome shotgun (WGS) entry which is preliminary data.</text>
</comment>
<gene>
    <name evidence="9" type="ORF">HNR06_002763</name>
</gene>
<dbReference type="SUPFAM" id="SSF103473">
    <property type="entry name" value="MFS general substrate transporter"/>
    <property type="match status" value="1"/>
</dbReference>
<feature type="transmembrane region" description="Helical" evidence="7">
    <location>
        <begin position="73"/>
        <end position="94"/>
    </location>
</feature>
<comment type="subcellular location">
    <subcellularLocation>
        <location evidence="1">Cell membrane</location>
        <topology evidence="1">Multi-pass membrane protein</topology>
    </subcellularLocation>
</comment>
<feature type="transmembrane region" description="Helical" evidence="7">
    <location>
        <begin position="100"/>
        <end position="127"/>
    </location>
</feature>
<dbReference type="PANTHER" id="PTHR42718">
    <property type="entry name" value="MAJOR FACILITATOR SUPERFAMILY MULTIDRUG TRANSPORTER MFSC"/>
    <property type="match status" value="1"/>
</dbReference>
<evidence type="ECO:0000256" key="7">
    <source>
        <dbReference type="SAM" id="Phobius"/>
    </source>
</evidence>
<evidence type="ECO:0000256" key="1">
    <source>
        <dbReference type="ARBA" id="ARBA00004651"/>
    </source>
</evidence>
<sequence>MREAGHTFGRRLMLQTGLSVFALASPTAALALTPMMLIVSRGVQGLGAAFIATAALSLLRNAFAEGAERNRALGVRGALSGVAAVAGVTVGGLLTEGPGWPWIFYVNVPIGPGGALPAPFVAALVLLPFRKAPERNEPPTETPHGPGSGLAV</sequence>